<sequence length="45" mass="5027">MTRLDRVLEAAEHFLNHPAVINTLMIICSVVLGLVFAMWLAGFGR</sequence>
<protein>
    <submittedName>
        <fullName evidence="2">Uncharacterized protein</fullName>
    </submittedName>
</protein>
<dbReference type="RefSeq" id="WP_179747756.1">
    <property type="nucleotide sequence ID" value="NZ_JACCBU010000001.1"/>
</dbReference>
<keyword evidence="1" id="KW-0472">Membrane</keyword>
<evidence type="ECO:0000256" key="1">
    <source>
        <dbReference type="SAM" id="Phobius"/>
    </source>
</evidence>
<dbReference type="Proteomes" id="UP000569914">
    <property type="component" value="Unassembled WGS sequence"/>
</dbReference>
<keyword evidence="1" id="KW-0812">Transmembrane</keyword>
<gene>
    <name evidence="2" type="ORF">BKA15_000216</name>
</gene>
<feature type="transmembrane region" description="Helical" evidence="1">
    <location>
        <begin position="20"/>
        <end position="41"/>
    </location>
</feature>
<accession>A0A7Y9I273</accession>
<dbReference type="EMBL" id="JACCBU010000001">
    <property type="protein sequence ID" value="NYE68887.1"/>
    <property type="molecule type" value="Genomic_DNA"/>
</dbReference>
<evidence type="ECO:0000313" key="3">
    <source>
        <dbReference type="Proteomes" id="UP000569914"/>
    </source>
</evidence>
<organism evidence="2 3">
    <name type="scientific">Microlunatus parietis</name>
    <dbReference type="NCBI Taxonomy" id="682979"/>
    <lineage>
        <taxon>Bacteria</taxon>
        <taxon>Bacillati</taxon>
        <taxon>Actinomycetota</taxon>
        <taxon>Actinomycetes</taxon>
        <taxon>Propionibacteriales</taxon>
        <taxon>Propionibacteriaceae</taxon>
        <taxon>Microlunatus</taxon>
    </lineage>
</organism>
<proteinExistence type="predicted"/>
<keyword evidence="1" id="KW-1133">Transmembrane helix</keyword>
<comment type="caution">
    <text evidence="2">The sequence shown here is derived from an EMBL/GenBank/DDBJ whole genome shotgun (WGS) entry which is preliminary data.</text>
</comment>
<dbReference type="AlphaFoldDB" id="A0A7Y9I273"/>
<evidence type="ECO:0000313" key="2">
    <source>
        <dbReference type="EMBL" id="NYE68887.1"/>
    </source>
</evidence>
<name>A0A7Y9I273_9ACTN</name>
<reference evidence="2 3" key="1">
    <citation type="submission" date="2020-07" db="EMBL/GenBank/DDBJ databases">
        <title>Sequencing the genomes of 1000 actinobacteria strains.</title>
        <authorList>
            <person name="Klenk H.-P."/>
        </authorList>
    </citation>
    <scope>NUCLEOTIDE SEQUENCE [LARGE SCALE GENOMIC DNA]</scope>
    <source>
        <strain evidence="2 3">DSM 22083</strain>
    </source>
</reference>
<keyword evidence="3" id="KW-1185">Reference proteome</keyword>